<proteinExistence type="predicted"/>
<evidence type="ECO:0000259" key="2">
    <source>
        <dbReference type="PROSITE" id="PS51746"/>
    </source>
</evidence>
<dbReference type="Pfam" id="PF07228">
    <property type="entry name" value="SpoIIE"/>
    <property type="match status" value="1"/>
</dbReference>
<dbReference type="EMBL" id="JAUSVM010000001">
    <property type="protein sequence ID" value="MDQ0425223.1"/>
    <property type="molecule type" value="Genomic_DNA"/>
</dbReference>
<evidence type="ECO:0000313" key="4">
    <source>
        <dbReference type="Proteomes" id="UP001240250"/>
    </source>
</evidence>
<dbReference type="InterPro" id="IPR052016">
    <property type="entry name" value="Bact_Sigma-Reg"/>
</dbReference>
<feature type="domain" description="PPM-type phosphatase" evidence="2">
    <location>
        <begin position="186"/>
        <end position="399"/>
    </location>
</feature>
<reference evidence="3 4" key="1">
    <citation type="submission" date="2023-07" db="EMBL/GenBank/DDBJ databases">
        <title>Sequencing the genomes of 1000 actinobacteria strains.</title>
        <authorList>
            <person name="Klenk H.-P."/>
        </authorList>
    </citation>
    <scope>NUCLEOTIDE SEQUENCE [LARGE SCALE GENOMIC DNA]</scope>
    <source>
        <strain evidence="3 4">DSM 14785</strain>
    </source>
</reference>
<dbReference type="Proteomes" id="UP001240250">
    <property type="component" value="Unassembled WGS sequence"/>
</dbReference>
<dbReference type="PANTHER" id="PTHR43156">
    <property type="entry name" value="STAGE II SPORULATION PROTEIN E-RELATED"/>
    <property type="match status" value="1"/>
</dbReference>
<accession>A0ABU0GIM8</accession>
<dbReference type="SMART" id="SM00331">
    <property type="entry name" value="PP2C_SIG"/>
    <property type="match status" value="1"/>
</dbReference>
<comment type="caution">
    <text evidence="3">The sequence shown here is derived from an EMBL/GenBank/DDBJ whole genome shotgun (WGS) entry which is preliminary data.</text>
</comment>
<dbReference type="PROSITE" id="PS51746">
    <property type="entry name" value="PPM_2"/>
    <property type="match status" value="1"/>
</dbReference>
<evidence type="ECO:0000313" key="3">
    <source>
        <dbReference type="EMBL" id="MDQ0425223.1"/>
    </source>
</evidence>
<dbReference type="InterPro" id="IPR001932">
    <property type="entry name" value="PPM-type_phosphatase-like_dom"/>
</dbReference>
<dbReference type="PANTHER" id="PTHR43156:SF2">
    <property type="entry name" value="STAGE II SPORULATION PROTEIN E"/>
    <property type="match status" value="1"/>
</dbReference>
<organism evidence="3 4">
    <name type="scientific">Cellulomonas iranensis</name>
    <dbReference type="NCBI Taxonomy" id="76862"/>
    <lineage>
        <taxon>Bacteria</taxon>
        <taxon>Bacillati</taxon>
        <taxon>Actinomycetota</taxon>
        <taxon>Actinomycetes</taxon>
        <taxon>Micrococcales</taxon>
        <taxon>Cellulomonadaceae</taxon>
        <taxon>Cellulomonas</taxon>
    </lineage>
</organism>
<evidence type="ECO:0000256" key="1">
    <source>
        <dbReference type="ARBA" id="ARBA00022801"/>
    </source>
</evidence>
<sequence length="403" mass="41165">MTTGTPDAPEIMDALVTALDRLHALRLLASVLDRALDPTQARARLLAIAADLTDADVVAVLGPDDVRAADPDAATGVVARAAAAAATTAPGRVAVLDGGSTVVQVPAEPDDDLRGVVVSRTAGPPFGTGELDLVDVVVATAVMARTIWRLHATAVERAAVAREHEAASTVAQAVLAPAPPVVPGLDVAARSVPAHVAGGDLYAFAERDGGLWFAVGDVAGKGLPAAVVMSRVIAECLAAFTSVEPGDVVAATQRVDRDVHDWLVDIRRFVTLAVGHVDPASGVARVCNAGHSPVLLGAGGRVTPLRATSPPLGVLPGLAHAVREVRMAPGDTLWVGSDGLVEQEDATGGMLGYDRFAALCARWSRGTAADGLAAVLDAVAAHGRGVAQSDDRTLVVVRREAWA</sequence>
<dbReference type="InterPro" id="IPR036457">
    <property type="entry name" value="PPM-type-like_dom_sf"/>
</dbReference>
<dbReference type="Gene3D" id="3.60.40.10">
    <property type="entry name" value="PPM-type phosphatase domain"/>
    <property type="match status" value="1"/>
</dbReference>
<dbReference type="RefSeq" id="WP_070320099.1">
    <property type="nucleotide sequence ID" value="NZ_CP194061.1"/>
</dbReference>
<protein>
    <submittedName>
        <fullName evidence="3">Serine phosphatase RsbU (Regulator of sigma subunit)</fullName>
    </submittedName>
</protein>
<dbReference type="SUPFAM" id="SSF81606">
    <property type="entry name" value="PP2C-like"/>
    <property type="match status" value="1"/>
</dbReference>
<name>A0ABU0GIM8_9CELL</name>
<keyword evidence="1" id="KW-0378">Hydrolase</keyword>
<keyword evidence="4" id="KW-1185">Reference proteome</keyword>
<gene>
    <name evidence="3" type="ORF">JO380_001604</name>
</gene>